<organism evidence="1 2">
    <name type="scientific">Exophiala aquamarina CBS 119918</name>
    <dbReference type="NCBI Taxonomy" id="1182545"/>
    <lineage>
        <taxon>Eukaryota</taxon>
        <taxon>Fungi</taxon>
        <taxon>Dikarya</taxon>
        <taxon>Ascomycota</taxon>
        <taxon>Pezizomycotina</taxon>
        <taxon>Eurotiomycetes</taxon>
        <taxon>Chaetothyriomycetidae</taxon>
        <taxon>Chaetothyriales</taxon>
        <taxon>Herpotrichiellaceae</taxon>
        <taxon>Exophiala</taxon>
    </lineage>
</organism>
<dbReference type="EMBL" id="AMGV01000006">
    <property type="protein sequence ID" value="KEF56376.1"/>
    <property type="molecule type" value="Genomic_DNA"/>
</dbReference>
<reference evidence="1 2" key="1">
    <citation type="submission" date="2013-03" db="EMBL/GenBank/DDBJ databases">
        <title>The Genome Sequence of Exophiala aquamarina CBS 119918.</title>
        <authorList>
            <consortium name="The Broad Institute Genomics Platform"/>
            <person name="Cuomo C."/>
            <person name="de Hoog S."/>
            <person name="Gorbushina A."/>
            <person name="Walker B."/>
            <person name="Young S.K."/>
            <person name="Zeng Q."/>
            <person name="Gargeya S."/>
            <person name="Fitzgerald M."/>
            <person name="Haas B."/>
            <person name="Abouelleil A."/>
            <person name="Allen A.W."/>
            <person name="Alvarado L."/>
            <person name="Arachchi H.M."/>
            <person name="Berlin A.M."/>
            <person name="Chapman S.B."/>
            <person name="Gainer-Dewar J."/>
            <person name="Goldberg J."/>
            <person name="Griggs A."/>
            <person name="Gujja S."/>
            <person name="Hansen M."/>
            <person name="Howarth C."/>
            <person name="Imamovic A."/>
            <person name="Ireland A."/>
            <person name="Larimer J."/>
            <person name="McCowan C."/>
            <person name="Murphy C."/>
            <person name="Pearson M."/>
            <person name="Poon T.W."/>
            <person name="Priest M."/>
            <person name="Roberts A."/>
            <person name="Saif S."/>
            <person name="Shea T."/>
            <person name="Sisk P."/>
            <person name="Sykes S."/>
            <person name="Wortman J."/>
            <person name="Nusbaum C."/>
            <person name="Birren B."/>
        </authorList>
    </citation>
    <scope>NUCLEOTIDE SEQUENCE [LARGE SCALE GENOMIC DNA]</scope>
    <source>
        <strain evidence="1 2">CBS 119918</strain>
    </source>
</reference>
<name>A0A072P942_9EURO</name>
<evidence type="ECO:0000313" key="2">
    <source>
        <dbReference type="Proteomes" id="UP000027920"/>
    </source>
</evidence>
<dbReference type="RefSeq" id="XP_013258966.1">
    <property type="nucleotide sequence ID" value="XM_013403512.1"/>
</dbReference>
<sequence length="116" mass="13335">MPSLRPYGTDIQEQQTISGMTYEDPQFGVNPESEYGTLATYAEFDRKSQKYDEVAKKYVGKFPTLNGWNRGYYERLADTIRRGAPLSVEPLTSRHGIRLMELARESHNEGRTVPWS</sequence>
<dbReference type="Gene3D" id="3.40.50.720">
    <property type="entry name" value="NAD(P)-binding Rossmann-like Domain"/>
    <property type="match status" value="1"/>
</dbReference>
<dbReference type="OrthoDB" id="64915at2759"/>
<dbReference type="Proteomes" id="UP000027920">
    <property type="component" value="Unassembled WGS sequence"/>
</dbReference>
<dbReference type="Gene3D" id="3.30.360.10">
    <property type="entry name" value="Dihydrodipicolinate Reductase, domain 2"/>
    <property type="match status" value="1"/>
</dbReference>
<accession>A0A072P942</accession>
<evidence type="ECO:0008006" key="3">
    <source>
        <dbReference type="Google" id="ProtNLM"/>
    </source>
</evidence>
<proteinExistence type="predicted"/>
<evidence type="ECO:0000313" key="1">
    <source>
        <dbReference type="EMBL" id="KEF56376.1"/>
    </source>
</evidence>
<keyword evidence="2" id="KW-1185">Reference proteome</keyword>
<dbReference type="STRING" id="1182545.A0A072P942"/>
<dbReference type="GeneID" id="25282870"/>
<protein>
    <recommendedName>
        <fullName evidence="3">Gfo/Idh/MocA-like oxidoreductase C-terminal domain-containing protein</fullName>
    </recommendedName>
</protein>
<dbReference type="VEuPathDB" id="FungiDB:A1O9_07957"/>
<comment type="caution">
    <text evidence="1">The sequence shown here is derived from an EMBL/GenBank/DDBJ whole genome shotgun (WGS) entry which is preliminary data.</text>
</comment>
<dbReference type="HOGENOM" id="CLU_2096879_0_0_1"/>
<gene>
    <name evidence="1" type="ORF">A1O9_07957</name>
</gene>
<dbReference type="AlphaFoldDB" id="A0A072P942"/>